<accession>A0A8H3HU97</accession>
<dbReference type="InterPro" id="IPR006909">
    <property type="entry name" value="Rad21/Rec8_C_eu"/>
</dbReference>
<dbReference type="PANTHER" id="PTHR12585:SF69">
    <property type="entry name" value="FI11703P"/>
    <property type="match status" value="1"/>
</dbReference>
<evidence type="ECO:0000259" key="5">
    <source>
        <dbReference type="Pfam" id="PF04824"/>
    </source>
</evidence>
<feature type="compositionally biased region" description="Basic and acidic residues" evidence="4">
    <location>
        <begin position="535"/>
        <end position="547"/>
    </location>
</feature>
<organism evidence="7 8">
    <name type="scientific">Rhizoctonia solani</name>
    <dbReference type="NCBI Taxonomy" id="456999"/>
    <lineage>
        <taxon>Eukaryota</taxon>
        <taxon>Fungi</taxon>
        <taxon>Dikarya</taxon>
        <taxon>Basidiomycota</taxon>
        <taxon>Agaricomycotina</taxon>
        <taxon>Agaricomycetes</taxon>
        <taxon>Cantharellales</taxon>
        <taxon>Ceratobasidiaceae</taxon>
        <taxon>Rhizoctonia</taxon>
    </lineage>
</organism>
<feature type="compositionally biased region" description="Polar residues" evidence="4">
    <location>
        <begin position="636"/>
        <end position="646"/>
    </location>
</feature>
<name>A0A8H3HU97_9AGAM</name>
<dbReference type="GO" id="GO:0003682">
    <property type="term" value="F:chromatin binding"/>
    <property type="evidence" value="ECO:0007669"/>
    <property type="project" value="TreeGrafter"/>
</dbReference>
<proteinExistence type="inferred from homology"/>
<feature type="compositionally biased region" description="Low complexity" evidence="4">
    <location>
        <begin position="290"/>
        <end position="313"/>
    </location>
</feature>
<feature type="region of interest" description="Disordered" evidence="4">
    <location>
        <begin position="192"/>
        <end position="261"/>
    </location>
</feature>
<feature type="compositionally biased region" description="Basic and acidic residues" evidence="4">
    <location>
        <begin position="355"/>
        <end position="370"/>
    </location>
</feature>
<dbReference type="Pfam" id="PF04824">
    <property type="entry name" value="Rad21_Rec8"/>
    <property type="match status" value="1"/>
</dbReference>
<comment type="subcellular location">
    <subcellularLocation>
        <location evidence="1">Nucleus</location>
    </subcellularLocation>
</comment>
<dbReference type="SUPFAM" id="SSF46785">
    <property type="entry name" value="Winged helix' DNA-binding domain"/>
    <property type="match status" value="1"/>
</dbReference>
<dbReference type="Proteomes" id="UP000663843">
    <property type="component" value="Unassembled WGS sequence"/>
</dbReference>
<comment type="caution">
    <text evidence="7">The sequence shown here is derived from an EMBL/GenBank/DDBJ whole genome shotgun (WGS) entry which is preliminary data.</text>
</comment>
<dbReference type="InterPro" id="IPR036390">
    <property type="entry name" value="WH_DNA-bd_sf"/>
</dbReference>
<feature type="compositionally biased region" description="Polar residues" evidence="4">
    <location>
        <begin position="583"/>
        <end position="598"/>
    </location>
</feature>
<evidence type="ECO:0000256" key="3">
    <source>
        <dbReference type="ARBA" id="ARBA00023242"/>
    </source>
</evidence>
<feature type="region of interest" description="Disordered" evidence="4">
    <location>
        <begin position="464"/>
        <end position="618"/>
    </location>
</feature>
<evidence type="ECO:0000256" key="2">
    <source>
        <dbReference type="ARBA" id="ARBA00009870"/>
    </source>
</evidence>
<evidence type="ECO:0000256" key="1">
    <source>
        <dbReference type="ARBA" id="ARBA00004123"/>
    </source>
</evidence>
<feature type="compositionally biased region" description="Basic and acidic residues" evidence="4">
    <location>
        <begin position="230"/>
        <end position="251"/>
    </location>
</feature>
<reference evidence="7" key="1">
    <citation type="submission" date="2021-01" db="EMBL/GenBank/DDBJ databases">
        <authorList>
            <person name="Kaushik A."/>
        </authorList>
    </citation>
    <scope>NUCLEOTIDE SEQUENCE</scope>
    <source>
        <strain evidence="7">AG2-2IIIB</strain>
    </source>
</reference>
<dbReference type="GO" id="GO:0005634">
    <property type="term" value="C:nucleus"/>
    <property type="evidence" value="ECO:0007669"/>
    <property type="project" value="UniProtKB-SubCell"/>
</dbReference>
<evidence type="ECO:0008006" key="9">
    <source>
        <dbReference type="Google" id="ProtNLM"/>
    </source>
</evidence>
<dbReference type="EMBL" id="CAJMWT010010614">
    <property type="protein sequence ID" value="CAE6542620.1"/>
    <property type="molecule type" value="Genomic_DNA"/>
</dbReference>
<feature type="domain" description="Rad21/Rec8-like protein C-terminal eukaryotic" evidence="5">
    <location>
        <begin position="678"/>
        <end position="730"/>
    </location>
</feature>
<evidence type="ECO:0000259" key="6">
    <source>
        <dbReference type="Pfam" id="PF04825"/>
    </source>
</evidence>
<feature type="compositionally biased region" description="Basic and acidic residues" evidence="4">
    <location>
        <begin position="319"/>
        <end position="330"/>
    </location>
</feature>
<protein>
    <recommendedName>
        <fullName evidence="9">Cohesin subunit rad21</fullName>
    </recommendedName>
</protein>
<sequence length="761" mass="82275">MFYSEAILSRRGPLGKVWLAAHWERKLSKNQTLQTDISESVDAILGQEIVPMALRLSGQLLLGVCRIYSRKAKYLLDDCNEALLKIRLAFRPGIVDMTEDQLQVPRNAITLSGEGIDIDLLMPDMNWDLDFVASQIPATTQNIARPGDITLANAGDITLALDDTGYGFDLGPLDGIGSQDIDFDLGLDLDGDRAPSAKDGEGDETMSLEAPRDAPAPRSARESLASAFHGRGDDDLERLSQRSRSKTRELSFEPGPGPGFDVTGMDIDMEGLDGGLDLGIGFEEPPALTPGPATLTPGPAAEVAPATPAAGPEDTTQLEGEKTPLADRSRASTPLSEPPPTPGAGDVLPGITPKTAERISKKAEETEKLSGRKKTTAKKLVVDSVAELAEERRGRRDEDLSAIQTEQQFLPNNTTVARLLEIRADPISHFLPTKTTPNGTFFCAAPPGLPPALAEMFMFPTTNLRRPRGATPAPQAERDEEEELRTPKRARISVPGEEPRGATPAPQAERDEEEELRTPKRARISVPGEEPEVEYGMHREPSERAPSERPLGPDVTLPISEGFEGFSGLGDDQPFNIGDVTLDISTTRQPSLPKSRAQSLAADDEVRSRYSTPGPGRTFEDAECAIAAFDHRTKSSETQTQASESDTAGEGQIKGVSKNTAKALALLQDRLQPDEAAEEKVLSFAQVSTKATRRAASAFFFELLLLSTRDCVKVSQESEFANIEVRAKDRLWEQHVPAPGEVDPGREATPSVSSVIEGEMD</sequence>
<dbReference type="AlphaFoldDB" id="A0A8H3HU97"/>
<evidence type="ECO:0000313" key="7">
    <source>
        <dbReference type="EMBL" id="CAE6542620.1"/>
    </source>
</evidence>
<evidence type="ECO:0000256" key="4">
    <source>
        <dbReference type="SAM" id="MobiDB-lite"/>
    </source>
</evidence>
<feature type="domain" description="Rad21/Rec8-like protein N-terminal" evidence="6">
    <location>
        <begin position="1"/>
        <end position="101"/>
    </location>
</feature>
<gene>
    <name evidence="7" type="ORF">RDB_LOCUS200928</name>
</gene>
<dbReference type="GO" id="GO:1990414">
    <property type="term" value="P:replication-born double-strand break repair via sister chromatid exchange"/>
    <property type="evidence" value="ECO:0007669"/>
    <property type="project" value="TreeGrafter"/>
</dbReference>
<feature type="region of interest" description="Disordered" evidence="4">
    <location>
        <begin position="284"/>
        <end position="373"/>
    </location>
</feature>
<feature type="region of interest" description="Disordered" evidence="4">
    <location>
        <begin position="736"/>
        <end position="761"/>
    </location>
</feature>
<dbReference type="Gene3D" id="1.10.10.580">
    <property type="entry name" value="Structural maintenance of chromosome 1. Chain E"/>
    <property type="match status" value="1"/>
</dbReference>
<dbReference type="InterPro" id="IPR006910">
    <property type="entry name" value="Rad21_Rec8_N"/>
</dbReference>
<dbReference type="InterPro" id="IPR039781">
    <property type="entry name" value="Rad21/Rec8-like"/>
</dbReference>
<dbReference type="Pfam" id="PF04825">
    <property type="entry name" value="Rad21_Rec8_N"/>
    <property type="match status" value="1"/>
</dbReference>
<dbReference type="GO" id="GO:0030892">
    <property type="term" value="C:mitotic cohesin complex"/>
    <property type="evidence" value="ECO:0007669"/>
    <property type="project" value="TreeGrafter"/>
</dbReference>
<dbReference type="InterPro" id="IPR023093">
    <property type="entry name" value="ScpA-like_C"/>
</dbReference>
<dbReference type="PANTHER" id="PTHR12585">
    <property type="entry name" value="SCC1 / RAD21 FAMILY MEMBER"/>
    <property type="match status" value="1"/>
</dbReference>
<comment type="similarity">
    <text evidence="2">Belongs to the rad21 family.</text>
</comment>
<evidence type="ECO:0000313" key="8">
    <source>
        <dbReference type="Proteomes" id="UP000663843"/>
    </source>
</evidence>
<feature type="region of interest" description="Disordered" evidence="4">
    <location>
        <begin position="630"/>
        <end position="655"/>
    </location>
</feature>
<keyword evidence="3" id="KW-0539">Nucleus</keyword>
<dbReference type="GO" id="GO:0007064">
    <property type="term" value="P:mitotic sister chromatid cohesion"/>
    <property type="evidence" value="ECO:0007669"/>
    <property type="project" value="TreeGrafter"/>
</dbReference>